<dbReference type="AlphaFoldDB" id="A0A6J7HVG2"/>
<dbReference type="Pfam" id="PF11307">
    <property type="entry name" value="DUF3109"/>
    <property type="match status" value="1"/>
</dbReference>
<accession>A0A6J7HVG2</accession>
<dbReference type="EMBL" id="CAEZVB010000002">
    <property type="protein sequence ID" value="CAB4612772.1"/>
    <property type="molecule type" value="Genomic_DNA"/>
</dbReference>
<dbReference type="EMBL" id="CAEZWR010000102">
    <property type="protein sequence ID" value="CAB4668044.1"/>
    <property type="molecule type" value="Genomic_DNA"/>
</dbReference>
<evidence type="ECO:0000313" key="1">
    <source>
        <dbReference type="EMBL" id="CAB4612772.1"/>
    </source>
</evidence>
<evidence type="ECO:0000313" key="3">
    <source>
        <dbReference type="EMBL" id="CAB4922013.1"/>
    </source>
</evidence>
<dbReference type="InterPro" id="IPR021458">
    <property type="entry name" value="Rv0495c"/>
</dbReference>
<proteinExistence type="predicted"/>
<evidence type="ECO:0000313" key="2">
    <source>
        <dbReference type="EMBL" id="CAB4668044.1"/>
    </source>
</evidence>
<sequence length="250" mass="28391">MPEILLEFPRQWFEFADPADETQLIRIDLTWLTSRWTCIFGRGCPGVYKSAPEAGCCTLGAHFTDKEDRKRTEGWVAKLDETLWQNYKTGTKKGWMVKEDGEWKTRVVRKACIFHNDPDFAGGFGCALHHLADREGLSFVDVKPDVCWQVPMRRTFENIESPDETEKTVVVISEFDRGSWGPGGHDFDWYCSSNTEAHIGSEPVYISNKNEMVALIGAQAYEIAAEACRKHEQMVQQTGMNLAPHPADPQ</sequence>
<dbReference type="EMBL" id="CAFBMO010000132">
    <property type="protein sequence ID" value="CAB4922013.1"/>
    <property type="molecule type" value="Genomic_DNA"/>
</dbReference>
<gene>
    <name evidence="1" type="ORF">UFOPK1908_00172</name>
    <name evidence="2" type="ORF">UFOPK2282_00923</name>
    <name evidence="3" type="ORF">UFOPK3576_01718</name>
</gene>
<name>A0A6J7HVG2_9ZZZZ</name>
<reference evidence="3" key="1">
    <citation type="submission" date="2020-05" db="EMBL/GenBank/DDBJ databases">
        <authorList>
            <person name="Chiriac C."/>
            <person name="Salcher M."/>
            <person name="Ghai R."/>
            <person name="Kavagutti S V."/>
        </authorList>
    </citation>
    <scope>NUCLEOTIDE SEQUENCE</scope>
</reference>
<organism evidence="3">
    <name type="scientific">freshwater metagenome</name>
    <dbReference type="NCBI Taxonomy" id="449393"/>
    <lineage>
        <taxon>unclassified sequences</taxon>
        <taxon>metagenomes</taxon>
        <taxon>ecological metagenomes</taxon>
    </lineage>
</organism>
<protein>
    <submittedName>
        <fullName evidence="3">Unannotated protein</fullName>
    </submittedName>
</protein>